<dbReference type="SUPFAM" id="SSF52833">
    <property type="entry name" value="Thioredoxin-like"/>
    <property type="match status" value="1"/>
</dbReference>
<comment type="caution">
    <text evidence="3">The sequence shown here is derived from an EMBL/GenBank/DDBJ whole genome shotgun (WGS) entry which is preliminary data.</text>
</comment>
<dbReference type="Pfam" id="PF00085">
    <property type="entry name" value="Thioredoxin"/>
    <property type="match status" value="1"/>
</dbReference>
<name>A0A7Z0EPB5_9ACTN</name>
<reference evidence="3 4" key="1">
    <citation type="submission" date="2020-07" db="EMBL/GenBank/DDBJ databases">
        <title>Sequencing the genomes of 1000 actinobacteria strains.</title>
        <authorList>
            <person name="Klenk H.-P."/>
        </authorList>
    </citation>
    <scope>NUCLEOTIDE SEQUENCE [LARGE SCALE GENOMIC DNA]</scope>
    <source>
        <strain evidence="3 4">DSM 44442</strain>
    </source>
</reference>
<keyword evidence="4" id="KW-1185">Reference proteome</keyword>
<dbReference type="GO" id="GO:0016853">
    <property type="term" value="F:isomerase activity"/>
    <property type="evidence" value="ECO:0007669"/>
    <property type="project" value="UniProtKB-KW"/>
</dbReference>
<accession>A0A7Z0EPB5</accession>
<dbReference type="PROSITE" id="PS51352">
    <property type="entry name" value="THIOREDOXIN_2"/>
    <property type="match status" value="1"/>
</dbReference>
<feature type="domain" description="Thioredoxin" evidence="2">
    <location>
        <begin position="69"/>
        <end position="192"/>
    </location>
</feature>
<evidence type="ECO:0000259" key="2">
    <source>
        <dbReference type="PROSITE" id="PS51352"/>
    </source>
</evidence>
<evidence type="ECO:0000313" key="3">
    <source>
        <dbReference type="EMBL" id="NYJ35756.1"/>
    </source>
</evidence>
<evidence type="ECO:0000256" key="1">
    <source>
        <dbReference type="SAM" id="MobiDB-lite"/>
    </source>
</evidence>
<feature type="region of interest" description="Disordered" evidence="1">
    <location>
        <begin position="33"/>
        <end position="92"/>
    </location>
</feature>
<keyword evidence="3" id="KW-0413">Isomerase</keyword>
<organism evidence="3 4">
    <name type="scientific">Nocardiopsis aegyptia</name>
    <dbReference type="NCBI Taxonomy" id="220378"/>
    <lineage>
        <taxon>Bacteria</taxon>
        <taxon>Bacillati</taxon>
        <taxon>Actinomycetota</taxon>
        <taxon>Actinomycetes</taxon>
        <taxon>Streptosporangiales</taxon>
        <taxon>Nocardiopsidaceae</taxon>
        <taxon>Nocardiopsis</taxon>
    </lineage>
</organism>
<protein>
    <submittedName>
        <fullName evidence="3">Thiol-disulfide isomerase/thioredoxin</fullName>
    </submittedName>
</protein>
<dbReference type="Proteomes" id="UP000572051">
    <property type="component" value="Unassembled WGS sequence"/>
</dbReference>
<proteinExistence type="predicted"/>
<evidence type="ECO:0000313" key="4">
    <source>
        <dbReference type="Proteomes" id="UP000572051"/>
    </source>
</evidence>
<dbReference type="EMBL" id="JACCFS010000001">
    <property type="protein sequence ID" value="NYJ35756.1"/>
    <property type="molecule type" value="Genomic_DNA"/>
</dbReference>
<gene>
    <name evidence="3" type="ORF">HNR10_003637</name>
</gene>
<dbReference type="Gene3D" id="3.40.30.10">
    <property type="entry name" value="Glutaredoxin"/>
    <property type="match status" value="1"/>
</dbReference>
<dbReference type="InterPro" id="IPR036249">
    <property type="entry name" value="Thioredoxin-like_sf"/>
</dbReference>
<sequence>MDAAGLVVLAVTLLAATAVGLAWRRGRGRFREHTVRGRRVGGPPAGGARNPGEEEPMTAHQDTRAQGVRTQGAHAEEVRAEEGADTPPSGDVLTAGDIDGDLGERATLVQFSTAFCQPCRATRRILDEVAGMVAGVAHVEVDAEASLDLVRRLGIMRTPTVLVLDASGRITTRASGQPRKADVIAALGAAVP</sequence>
<dbReference type="AlphaFoldDB" id="A0A7Z0EPB5"/>
<dbReference type="InterPro" id="IPR013766">
    <property type="entry name" value="Thioredoxin_domain"/>
</dbReference>
<dbReference type="CDD" id="cd02947">
    <property type="entry name" value="TRX_family"/>
    <property type="match status" value="1"/>
</dbReference>